<evidence type="ECO:0000313" key="8">
    <source>
        <dbReference type="EMBL" id="CAD7651995.1"/>
    </source>
</evidence>
<evidence type="ECO:0000259" key="7">
    <source>
        <dbReference type="PROSITE" id="PS50202"/>
    </source>
</evidence>
<organism evidence="8">
    <name type="scientific">Oppiella nova</name>
    <dbReference type="NCBI Taxonomy" id="334625"/>
    <lineage>
        <taxon>Eukaryota</taxon>
        <taxon>Metazoa</taxon>
        <taxon>Ecdysozoa</taxon>
        <taxon>Arthropoda</taxon>
        <taxon>Chelicerata</taxon>
        <taxon>Arachnida</taxon>
        <taxon>Acari</taxon>
        <taxon>Acariformes</taxon>
        <taxon>Sarcoptiformes</taxon>
        <taxon>Oribatida</taxon>
        <taxon>Brachypylina</taxon>
        <taxon>Oppioidea</taxon>
        <taxon>Oppiidae</taxon>
        <taxon>Oppiella</taxon>
    </lineage>
</organism>
<dbReference type="SUPFAM" id="SSF49354">
    <property type="entry name" value="PapD-like"/>
    <property type="match status" value="1"/>
</dbReference>
<dbReference type="InterPro" id="IPR000535">
    <property type="entry name" value="MSP_dom"/>
</dbReference>
<dbReference type="InterPro" id="IPR016763">
    <property type="entry name" value="VAP"/>
</dbReference>
<keyword evidence="9" id="KW-1185">Reference proteome</keyword>
<keyword evidence="3 6" id="KW-0812">Transmembrane</keyword>
<evidence type="ECO:0000256" key="3">
    <source>
        <dbReference type="ARBA" id="ARBA00022692"/>
    </source>
</evidence>
<dbReference type="PANTHER" id="PTHR10809">
    <property type="entry name" value="VESICLE-ASSOCIATED MEMBRANE PROTEIN-ASSOCIATED PROTEIN"/>
    <property type="match status" value="1"/>
</dbReference>
<dbReference type="GO" id="GO:0061817">
    <property type="term" value="P:endoplasmic reticulum-plasma membrane tethering"/>
    <property type="evidence" value="ECO:0007669"/>
    <property type="project" value="TreeGrafter"/>
</dbReference>
<evidence type="ECO:0000256" key="2">
    <source>
        <dbReference type="ARBA" id="ARBA00008932"/>
    </source>
</evidence>
<evidence type="ECO:0000313" key="9">
    <source>
        <dbReference type="Proteomes" id="UP000728032"/>
    </source>
</evidence>
<gene>
    <name evidence="8" type="ORF">ONB1V03_LOCUS8662</name>
</gene>
<dbReference type="GO" id="GO:0090158">
    <property type="term" value="P:endoplasmic reticulum membrane organization"/>
    <property type="evidence" value="ECO:0007669"/>
    <property type="project" value="TreeGrafter"/>
</dbReference>
<comment type="subcellular location">
    <subcellularLocation>
        <location evidence="1">Membrane</location>
        <topology evidence="1">Single-pass type IV membrane protein</topology>
    </subcellularLocation>
</comment>
<feature type="domain" description="MSP" evidence="7">
    <location>
        <begin position="1"/>
        <end position="118"/>
    </location>
</feature>
<feature type="transmembrane region" description="Helical" evidence="6">
    <location>
        <begin position="156"/>
        <end position="175"/>
    </location>
</feature>
<dbReference type="AlphaFoldDB" id="A0A7R9QPP3"/>
<sequence>MSLKGSNEFSTAGPFTDVVTSYLKLTNPCERRVCFKVKTTAPKRYCVRPNNGLIEAFGTTTIAVMLQPVDLDNLNDKNKHKFMVQTMFAPEGDVNQDTLWKEVNPEAIMDSKLKCVFDVMPPSNETPVRSSSVVTNTSALTNSHNSSNNAVIFETIPVAIAFMCGFVFAFVLKLLF</sequence>
<evidence type="ECO:0000256" key="1">
    <source>
        <dbReference type="ARBA" id="ARBA00004211"/>
    </source>
</evidence>
<keyword evidence="5 6" id="KW-0472">Membrane</keyword>
<accession>A0A7R9QPP3</accession>
<dbReference type="OrthoDB" id="264603at2759"/>
<dbReference type="Proteomes" id="UP000728032">
    <property type="component" value="Unassembled WGS sequence"/>
</dbReference>
<dbReference type="GO" id="GO:0005886">
    <property type="term" value="C:plasma membrane"/>
    <property type="evidence" value="ECO:0007669"/>
    <property type="project" value="TreeGrafter"/>
</dbReference>
<dbReference type="PIRSF" id="PIRSF019693">
    <property type="entry name" value="VAMP-associated"/>
    <property type="match status" value="1"/>
</dbReference>
<dbReference type="PROSITE" id="PS50202">
    <property type="entry name" value="MSP"/>
    <property type="match status" value="1"/>
</dbReference>
<dbReference type="Gene3D" id="2.60.40.10">
    <property type="entry name" value="Immunoglobulins"/>
    <property type="match status" value="1"/>
</dbReference>
<protein>
    <recommendedName>
        <fullName evidence="7">MSP domain-containing protein</fullName>
    </recommendedName>
</protein>
<evidence type="ECO:0000256" key="4">
    <source>
        <dbReference type="ARBA" id="ARBA00022989"/>
    </source>
</evidence>
<dbReference type="Pfam" id="PF00635">
    <property type="entry name" value="Motile_Sperm"/>
    <property type="match status" value="1"/>
</dbReference>
<dbReference type="EMBL" id="CAJPVJ010005049">
    <property type="protein sequence ID" value="CAG2169179.1"/>
    <property type="molecule type" value="Genomic_DNA"/>
</dbReference>
<keyword evidence="4 6" id="KW-1133">Transmembrane helix</keyword>
<dbReference type="InterPro" id="IPR013783">
    <property type="entry name" value="Ig-like_fold"/>
</dbReference>
<dbReference type="InterPro" id="IPR008962">
    <property type="entry name" value="PapD-like_sf"/>
</dbReference>
<proteinExistence type="inferred from homology"/>
<name>A0A7R9QPP3_9ACAR</name>
<evidence type="ECO:0000256" key="6">
    <source>
        <dbReference type="SAM" id="Phobius"/>
    </source>
</evidence>
<comment type="similarity">
    <text evidence="2">Belongs to the VAMP-associated protein (VAP) (TC 9.B.17) family.</text>
</comment>
<reference evidence="8" key="1">
    <citation type="submission" date="2020-11" db="EMBL/GenBank/DDBJ databases">
        <authorList>
            <person name="Tran Van P."/>
        </authorList>
    </citation>
    <scope>NUCLEOTIDE SEQUENCE</scope>
</reference>
<evidence type="ECO:0000256" key="5">
    <source>
        <dbReference type="ARBA" id="ARBA00023136"/>
    </source>
</evidence>
<dbReference type="PANTHER" id="PTHR10809:SF6">
    <property type="entry name" value="AT11025P-RELATED"/>
    <property type="match status" value="1"/>
</dbReference>
<dbReference type="EMBL" id="OC919874">
    <property type="protein sequence ID" value="CAD7651995.1"/>
    <property type="molecule type" value="Genomic_DNA"/>
</dbReference>
<dbReference type="GO" id="GO:0005789">
    <property type="term" value="C:endoplasmic reticulum membrane"/>
    <property type="evidence" value="ECO:0007669"/>
    <property type="project" value="InterPro"/>
</dbReference>
<dbReference type="GO" id="GO:0033149">
    <property type="term" value="F:FFAT motif binding"/>
    <property type="evidence" value="ECO:0007669"/>
    <property type="project" value="TreeGrafter"/>
</dbReference>